<dbReference type="PANTHER" id="PTHR34104:SF3">
    <property type="entry name" value="TRANSMEMBRANE PROTEIN 254"/>
    <property type="match status" value="1"/>
</dbReference>
<keyword evidence="8" id="KW-1185">Reference proteome</keyword>
<dbReference type="CTD" id="80195"/>
<dbReference type="KEGG" id="cpoo:109324247"/>
<reference evidence="7" key="2">
    <citation type="submission" date="2025-09" db="UniProtKB">
        <authorList>
            <consortium name="Ensembl"/>
        </authorList>
    </citation>
    <scope>IDENTIFICATION</scope>
</reference>
<evidence type="ECO:0000256" key="6">
    <source>
        <dbReference type="SAM" id="Phobius"/>
    </source>
</evidence>
<organism evidence="7 8">
    <name type="scientific">Crocodylus porosus</name>
    <name type="common">Saltwater crocodile</name>
    <name type="synonym">Estuarine crocodile</name>
    <dbReference type="NCBI Taxonomy" id="8502"/>
    <lineage>
        <taxon>Eukaryota</taxon>
        <taxon>Metazoa</taxon>
        <taxon>Chordata</taxon>
        <taxon>Craniata</taxon>
        <taxon>Vertebrata</taxon>
        <taxon>Euteleostomi</taxon>
        <taxon>Archelosauria</taxon>
        <taxon>Archosauria</taxon>
        <taxon>Crocodylia</taxon>
        <taxon>Longirostres</taxon>
        <taxon>Crocodylidae</taxon>
        <taxon>Crocodylus</taxon>
    </lineage>
</organism>
<sequence length="128" mass="14360">MAGRGERAVDSSRYFQRTSGLPMALVVVSFGFLACAVFSPTKIPYESLGPLGHLTKYLVDNHHNLLYYGFWLAWGLHGAEALYSVKLCKTKGITHGPTQLQWFFQTAAFGIASLYKLLEYKPPSKRQE</sequence>
<keyword evidence="2 6" id="KW-0812">Transmembrane</keyword>
<dbReference type="GeneID" id="109324247"/>
<keyword evidence="4 6" id="KW-0472">Membrane</keyword>
<feature type="transmembrane region" description="Helical" evidence="6">
    <location>
        <begin position="21"/>
        <end position="45"/>
    </location>
</feature>
<keyword evidence="3 6" id="KW-1133">Transmembrane helix</keyword>
<comment type="subcellular location">
    <subcellularLocation>
        <location evidence="1">Membrane</location>
        <topology evidence="1">Multi-pass membrane protein</topology>
    </subcellularLocation>
</comment>
<evidence type="ECO:0000256" key="3">
    <source>
        <dbReference type="ARBA" id="ARBA00022989"/>
    </source>
</evidence>
<dbReference type="Ensembl" id="ENSCPRT00005016781.1">
    <property type="protein sequence ID" value="ENSCPRP00005014284.1"/>
    <property type="gene ID" value="ENSCPRG00005010073.1"/>
</dbReference>
<gene>
    <name evidence="7" type="primary">TMEM254</name>
</gene>
<dbReference type="RefSeq" id="XP_019411749.1">
    <property type="nucleotide sequence ID" value="XM_019556204.1"/>
</dbReference>
<dbReference type="Pfam" id="PF14934">
    <property type="entry name" value="TMEM254"/>
    <property type="match status" value="1"/>
</dbReference>
<evidence type="ECO:0000256" key="1">
    <source>
        <dbReference type="ARBA" id="ARBA00004141"/>
    </source>
</evidence>
<dbReference type="PROSITE" id="PS51257">
    <property type="entry name" value="PROKAR_LIPOPROTEIN"/>
    <property type="match status" value="1"/>
</dbReference>
<dbReference type="GO" id="GO:0016020">
    <property type="term" value="C:membrane"/>
    <property type="evidence" value="ECO:0007669"/>
    <property type="project" value="UniProtKB-SubCell"/>
</dbReference>
<evidence type="ECO:0000256" key="2">
    <source>
        <dbReference type="ARBA" id="ARBA00022692"/>
    </source>
</evidence>
<evidence type="ECO:0000313" key="8">
    <source>
        <dbReference type="Proteomes" id="UP000594220"/>
    </source>
</evidence>
<dbReference type="Proteomes" id="UP000594220">
    <property type="component" value="Unplaced"/>
</dbReference>
<evidence type="ECO:0000313" key="7">
    <source>
        <dbReference type="Ensembl" id="ENSCPRP00005014284.1"/>
    </source>
</evidence>
<protein>
    <recommendedName>
        <fullName evidence="5">Transmembrane protein 254</fullName>
    </recommendedName>
</protein>
<evidence type="ECO:0000256" key="4">
    <source>
        <dbReference type="ARBA" id="ARBA00023136"/>
    </source>
</evidence>
<accession>A0A7M4EUK9</accession>
<dbReference type="OMA" id="IMYKGWW"/>
<dbReference type="AlphaFoldDB" id="A0A7M4EUK9"/>
<feature type="transmembrane region" description="Helical" evidence="6">
    <location>
        <begin position="65"/>
        <end position="88"/>
    </location>
</feature>
<evidence type="ECO:0000256" key="5">
    <source>
        <dbReference type="ARBA" id="ARBA00034834"/>
    </source>
</evidence>
<dbReference type="InterPro" id="IPR028110">
    <property type="entry name" value="TMEM254"/>
</dbReference>
<reference evidence="7" key="1">
    <citation type="submission" date="2025-08" db="UniProtKB">
        <authorList>
            <consortium name="Ensembl"/>
        </authorList>
    </citation>
    <scope>IDENTIFICATION</scope>
</reference>
<name>A0A7M4EUK9_CROPO</name>
<dbReference type="PANTHER" id="PTHR34104">
    <property type="entry name" value="TRANSMEMBRANE PROTEIN 254"/>
    <property type="match status" value="1"/>
</dbReference>
<dbReference type="OrthoDB" id="9984821at2759"/>
<dbReference type="GeneTree" id="ENSGT00390000016042"/>
<proteinExistence type="predicted"/>